<dbReference type="AlphaFoldDB" id="A0A1X7TS05"/>
<proteinExistence type="predicted"/>
<sequence>MMEVIRETEKVAVLLHVDDRCIKKAWRFDDSRISFYTRDMVEADLIQLYPDIARKGHKLDLWYFDELIGEVKSESDNDLRYALVSFSQATSINASVKYRTLHAKECLKVIPERGNHQEPLVQSTSSSGKEKMPNESKARASSNKRKRTEADYPIDLPSILKRCKKEEELVMTLNLCMLT</sequence>
<reference evidence="2" key="1">
    <citation type="submission" date="2017-05" db="UniProtKB">
        <authorList>
            <consortium name="EnsemblMetazoa"/>
        </authorList>
    </citation>
    <scope>IDENTIFICATION</scope>
</reference>
<feature type="region of interest" description="Disordered" evidence="1">
    <location>
        <begin position="117"/>
        <end position="148"/>
    </location>
</feature>
<feature type="compositionally biased region" description="Basic and acidic residues" evidence="1">
    <location>
        <begin position="128"/>
        <end position="138"/>
    </location>
</feature>
<evidence type="ECO:0000256" key="1">
    <source>
        <dbReference type="SAM" id="MobiDB-lite"/>
    </source>
</evidence>
<evidence type="ECO:0000313" key="2">
    <source>
        <dbReference type="EnsemblMetazoa" id="Aqu2.1.17628_001"/>
    </source>
</evidence>
<accession>A0A1X7TS05</accession>
<name>A0A1X7TS05_AMPQE</name>
<protein>
    <submittedName>
        <fullName evidence="2">Uncharacterized protein</fullName>
    </submittedName>
</protein>
<organism evidence="2">
    <name type="scientific">Amphimedon queenslandica</name>
    <name type="common">Sponge</name>
    <dbReference type="NCBI Taxonomy" id="400682"/>
    <lineage>
        <taxon>Eukaryota</taxon>
        <taxon>Metazoa</taxon>
        <taxon>Porifera</taxon>
        <taxon>Demospongiae</taxon>
        <taxon>Heteroscleromorpha</taxon>
        <taxon>Haplosclerida</taxon>
        <taxon>Niphatidae</taxon>
        <taxon>Amphimedon</taxon>
    </lineage>
</organism>
<dbReference type="InParanoid" id="A0A1X7TS05"/>
<dbReference type="EnsemblMetazoa" id="Aqu2.1.17628_001">
    <property type="protein sequence ID" value="Aqu2.1.17628_001"/>
    <property type="gene ID" value="Aqu2.1.17628"/>
</dbReference>